<dbReference type="Proteomes" id="UP000326924">
    <property type="component" value="Unassembled WGS sequence"/>
</dbReference>
<reference evidence="1 2" key="1">
    <citation type="submission" date="2019-09" db="EMBL/GenBank/DDBJ databases">
        <title>Draft genome of the ectomycorrhizal ascomycete Sphaerosporella brunnea.</title>
        <authorList>
            <consortium name="DOE Joint Genome Institute"/>
            <person name="Benucci G.M."/>
            <person name="Marozzi G."/>
            <person name="Antonielli L."/>
            <person name="Sanchez S."/>
            <person name="Marco P."/>
            <person name="Wang X."/>
            <person name="Falini L.B."/>
            <person name="Barry K."/>
            <person name="Haridas S."/>
            <person name="Lipzen A."/>
            <person name="Labutti K."/>
            <person name="Grigoriev I.V."/>
            <person name="Murat C."/>
            <person name="Martin F."/>
            <person name="Albertini E."/>
            <person name="Donnini D."/>
            <person name="Bonito G."/>
        </authorList>
    </citation>
    <scope>NUCLEOTIDE SEQUENCE [LARGE SCALE GENOMIC DNA]</scope>
    <source>
        <strain evidence="1 2">Sb_GMNB300</strain>
    </source>
</reference>
<dbReference type="InParanoid" id="A0A5J5EFR3"/>
<protein>
    <recommendedName>
        <fullName evidence="3">DUF4219 domain-containing protein</fullName>
    </recommendedName>
</protein>
<proteinExistence type="predicted"/>
<dbReference type="AlphaFoldDB" id="A0A5J5EFR3"/>
<name>A0A5J5EFR3_9PEZI</name>
<keyword evidence="2" id="KW-1185">Reference proteome</keyword>
<gene>
    <name evidence="1" type="ORF">FN846DRAFT_895545</name>
</gene>
<evidence type="ECO:0000313" key="2">
    <source>
        <dbReference type="Proteomes" id="UP000326924"/>
    </source>
</evidence>
<evidence type="ECO:0008006" key="3">
    <source>
        <dbReference type="Google" id="ProtNLM"/>
    </source>
</evidence>
<organism evidence="1 2">
    <name type="scientific">Sphaerosporella brunnea</name>
    <dbReference type="NCBI Taxonomy" id="1250544"/>
    <lineage>
        <taxon>Eukaryota</taxon>
        <taxon>Fungi</taxon>
        <taxon>Dikarya</taxon>
        <taxon>Ascomycota</taxon>
        <taxon>Pezizomycotina</taxon>
        <taxon>Pezizomycetes</taxon>
        <taxon>Pezizales</taxon>
        <taxon>Pyronemataceae</taxon>
        <taxon>Sphaerosporella</taxon>
    </lineage>
</organism>
<sequence length="113" mass="13046">MVSPLHSLLTFLPPLSTFNSRREYSMWALELKQLLKLEGLWLYVSGEIRLPFPISMSDEEATSHRVGMLQASGLIMMAMRESLRNRFLAAKFDDPWVLWEEVERCVRESAEAG</sequence>
<dbReference type="EMBL" id="VXIS01000388">
    <property type="protein sequence ID" value="KAA8893917.1"/>
    <property type="molecule type" value="Genomic_DNA"/>
</dbReference>
<accession>A0A5J5EFR3</accession>
<evidence type="ECO:0000313" key="1">
    <source>
        <dbReference type="EMBL" id="KAA8893917.1"/>
    </source>
</evidence>
<comment type="caution">
    <text evidence="1">The sequence shown here is derived from an EMBL/GenBank/DDBJ whole genome shotgun (WGS) entry which is preliminary data.</text>
</comment>